<feature type="region of interest" description="Disordered" evidence="1">
    <location>
        <begin position="134"/>
        <end position="162"/>
    </location>
</feature>
<feature type="compositionally biased region" description="Basic and acidic residues" evidence="1">
    <location>
        <begin position="212"/>
        <end position="228"/>
    </location>
</feature>
<proteinExistence type="evidence at transcript level"/>
<dbReference type="AlphaFoldDB" id="C4IZL9"/>
<reference evidence="2" key="2">
    <citation type="submission" date="2012-06" db="EMBL/GenBank/DDBJ databases">
        <authorList>
            <person name="Yu Y."/>
            <person name="Currie J."/>
            <person name="Lomeli R."/>
            <person name="Angelova A."/>
            <person name="Collura K."/>
            <person name="Wissotski M."/>
            <person name="Campos D."/>
            <person name="Kudrna D."/>
            <person name="Golser W."/>
            <person name="Ashely E."/>
            <person name="Descour A."/>
            <person name="Fernandes J."/>
            <person name="Soderlund C."/>
            <person name="Walbot V."/>
        </authorList>
    </citation>
    <scope>NUCLEOTIDE SEQUENCE</scope>
    <source>
        <strain evidence="2">B73</strain>
    </source>
</reference>
<evidence type="ECO:0000256" key="1">
    <source>
        <dbReference type="SAM" id="MobiDB-lite"/>
    </source>
</evidence>
<reference evidence="2" key="1">
    <citation type="journal article" date="2009" name="PLoS Genet.">
        <title>Sequencing, mapping, and analysis of 27,455 maize full-length cDNAs.</title>
        <authorList>
            <person name="Soderlund C."/>
            <person name="Descour A."/>
            <person name="Kudrna D."/>
            <person name="Bomhoff M."/>
            <person name="Boyd L."/>
            <person name="Currie J."/>
            <person name="Angelova A."/>
            <person name="Collura K."/>
            <person name="Wissotski M."/>
            <person name="Ashley E."/>
            <person name="Morrow D."/>
            <person name="Fernandes J."/>
            <person name="Walbot V."/>
            <person name="Yu Y."/>
        </authorList>
    </citation>
    <scope>NUCLEOTIDE SEQUENCE</scope>
    <source>
        <strain evidence="2">B73</strain>
    </source>
</reference>
<accession>C4IZL9</accession>
<dbReference type="EMBL" id="BT084016">
    <property type="protein sequence ID" value="ACR34369.1"/>
    <property type="molecule type" value="mRNA"/>
</dbReference>
<evidence type="ECO:0000313" key="2">
    <source>
        <dbReference type="EMBL" id="ACR34369.1"/>
    </source>
</evidence>
<sequence length="228" mass="25058">MPSIISSERFIPDSASVATTICLTSCFSMKPCCLRSYNLKAKSILSSIGALGWNTERARANSSNSRIPLCFVSNKSNTRSANMLSFLLVLNKANWNSSLLIKPSSTTALLIFLNSSYRASISFTLKTVSLARRSGSSRPFGRLGMSRSQHLSRAEASRRTKSTIAHSTNIQINTSPSQFPLPIGAKSHKNREPITSPLRITGSQHSWRHANRNPDRRPDTSDTDTKPS</sequence>
<name>C4IZL9_MAIZE</name>
<organism evidence="2">
    <name type="scientific">Zea mays</name>
    <name type="common">Maize</name>
    <dbReference type="NCBI Taxonomy" id="4577"/>
    <lineage>
        <taxon>Eukaryota</taxon>
        <taxon>Viridiplantae</taxon>
        <taxon>Streptophyta</taxon>
        <taxon>Embryophyta</taxon>
        <taxon>Tracheophyta</taxon>
        <taxon>Spermatophyta</taxon>
        <taxon>Magnoliopsida</taxon>
        <taxon>Liliopsida</taxon>
        <taxon>Poales</taxon>
        <taxon>Poaceae</taxon>
        <taxon>PACMAD clade</taxon>
        <taxon>Panicoideae</taxon>
        <taxon>Andropogonodae</taxon>
        <taxon>Andropogoneae</taxon>
        <taxon>Tripsacinae</taxon>
        <taxon>Zea</taxon>
    </lineage>
</organism>
<protein>
    <submittedName>
        <fullName evidence="2">Uncharacterized protein</fullName>
    </submittedName>
</protein>
<feature type="region of interest" description="Disordered" evidence="1">
    <location>
        <begin position="174"/>
        <end position="228"/>
    </location>
</feature>